<name>A0A9P1MCN4_9PEZI</name>
<dbReference type="EMBL" id="CALLCH030000015">
    <property type="protein sequence ID" value="CAI4216866.1"/>
    <property type="molecule type" value="Genomic_DNA"/>
</dbReference>
<proteinExistence type="predicted"/>
<organism evidence="3 4">
    <name type="scientific">Parascedosporium putredinis</name>
    <dbReference type="NCBI Taxonomy" id="1442378"/>
    <lineage>
        <taxon>Eukaryota</taxon>
        <taxon>Fungi</taxon>
        <taxon>Dikarya</taxon>
        <taxon>Ascomycota</taxon>
        <taxon>Pezizomycotina</taxon>
        <taxon>Sordariomycetes</taxon>
        <taxon>Hypocreomycetidae</taxon>
        <taxon>Microascales</taxon>
        <taxon>Microascaceae</taxon>
        <taxon>Parascedosporium</taxon>
    </lineage>
</organism>
<gene>
    <name evidence="3" type="ORF">PPNO1_LOCUS6509</name>
</gene>
<feature type="chain" id="PRO_5040408009" evidence="2">
    <location>
        <begin position="28"/>
        <end position="421"/>
    </location>
</feature>
<comment type="caution">
    <text evidence="3">The sequence shown here is derived from an EMBL/GenBank/DDBJ whole genome shotgun (WGS) entry which is preliminary data.</text>
</comment>
<reference evidence="3" key="1">
    <citation type="submission" date="2022-11" db="EMBL/GenBank/DDBJ databases">
        <authorList>
            <person name="Scott C."/>
            <person name="Bruce N."/>
        </authorList>
    </citation>
    <scope>NUCLEOTIDE SEQUENCE</scope>
</reference>
<evidence type="ECO:0000256" key="2">
    <source>
        <dbReference type="SAM" id="SignalP"/>
    </source>
</evidence>
<feature type="compositionally biased region" description="Basic and acidic residues" evidence="1">
    <location>
        <begin position="301"/>
        <end position="314"/>
    </location>
</feature>
<keyword evidence="2" id="KW-0732">Signal</keyword>
<feature type="compositionally biased region" description="Polar residues" evidence="1">
    <location>
        <begin position="162"/>
        <end position="172"/>
    </location>
</feature>
<keyword evidence="4" id="KW-1185">Reference proteome</keyword>
<evidence type="ECO:0000256" key="1">
    <source>
        <dbReference type="SAM" id="MobiDB-lite"/>
    </source>
</evidence>
<feature type="region of interest" description="Disordered" evidence="1">
    <location>
        <begin position="154"/>
        <end position="315"/>
    </location>
</feature>
<feature type="compositionally biased region" description="Polar residues" evidence="1">
    <location>
        <begin position="192"/>
        <end position="219"/>
    </location>
</feature>
<evidence type="ECO:0000313" key="4">
    <source>
        <dbReference type="Proteomes" id="UP000838763"/>
    </source>
</evidence>
<evidence type="ECO:0000313" key="3">
    <source>
        <dbReference type="EMBL" id="CAI4216866.1"/>
    </source>
</evidence>
<protein>
    <submittedName>
        <fullName evidence="3">Uncharacterized protein</fullName>
    </submittedName>
</protein>
<dbReference type="Proteomes" id="UP000838763">
    <property type="component" value="Unassembled WGS sequence"/>
</dbReference>
<sequence length="421" mass="46174">MGCELSWTRWVMVMGQAFLLLLTYCRFQKGSDNLNPSCIVHIPWLPKAVDHDSESMITALHLRPTLLGGGDGGTGGREQILGNCRTTPKPRLTFDDRFSFWPPMNIRDGEVPTPRPGTLLKSRKPTTAYAGWASKCTREHTGPRQALQELFILRRDTPTPPTSKSRSIPTSSIDDDLRPSKRLRTTLDLSDVSPNPQTKASVDTESQEASSTMSLTGRSPDSKLQLRQSEYRNVAIVASSRTRKRRMRRLRTRRSQGPESIDDSDRSSIISVSPNPASLDELRNDATPTPKRAGPSSRAAPDIKGHAQRPPRDDISEDELAIGGVGRVVLPTKAKGALSKDGLGTSPRAVAKVLSGISLSRAASGSQVHEPDEKFAFAPQPGNEKVWQAITLAGEAFTFRGCALAWQRSYKLCMVRLEVGI</sequence>
<feature type="signal peptide" evidence="2">
    <location>
        <begin position="1"/>
        <end position="27"/>
    </location>
</feature>
<accession>A0A9P1MCN4</accession>
<feature type="compositionally biased region" description="Basic residues" evidence="1">
    <location>
        <begin position="241"/>
        <end position="254"/>
    </location>
</feature>
<dbReference type="AlphaFoldDB" id="A0A9P1MCN4"/>